<proteinExistence type="predicted"/>
<sequence>MKKKPSALRNSRRKPDNPEDNLTERITFRLTSTEKNQLTMKAKERGIKLSLLCRLIVMRRRIPDRSPQTLQWFRDLVGMKNNLNQIAHHLNTTKEPDQWTIEAIRFIASEIDKAKNTLTDSSHE</sequence>
<keyword evidence="2" id="KW-1185">Reference proteome</keyword>
<gene>
    <name evidence="1" type="primary">mobC</name>
    <name evidence="1" type="ORF">E5331_03545</name>
</gene>
<name>A0AC61RIR3_9BACT</name>
<protein>
    <submittedName>
        <fullName evidence="1">Plasmid mobilization relaxosome protein MobC</fullName>
    </submittedName>
</protein>
<organism evidence="1 2">
    <name type="scientific">Lepagella muris</name>
    <dbReference type="NCBI Taxonomy" id="3032870"/>
    <lineage>
        <taxon>Bacteria</taxon>
        <taxon>Pseudomonadati</taxon>
        <taxon>Bacteroidota</taxon>
        <taxon>Bacteroidia</taxon>
        <taxon>Bacteroidales</taxon>
        <taxon>Muribaculaceae</taxon>
        <taxon>Lepagella</taxon>
    </lineage>
</organism>
<reference evidence="1" key="1">
    <citation type="submission" date="2019-04" db="EMBL/GenBank/DDBJ databases">
        <title>Microbes associate with the intestines of laboratory mice.</title>
        <authorList>
            <person name="Navarre W."/>
            <person name="Wong E."/>
            <person name="Huang K."/>
            <person name="Tropini C."/>
            <person name="Ng K."/>
            <person name="Yu B."/>
        </authorList>
    </citation>
    <scope>NUCLEOTIDE SEQUENCE</scope>
    <source>
        <strain evidence="1">NM04_E33</strain>
    </source>
</reference>
<evidence type="ECO:0000313" key="1">
    <source>
        <dbReference type="EMBL" id="TGY80322.1"/>
    </source>
</evidence>
<dbReference type="Proteomes" id="UP000306319">
    <property type="component" value="Unassembled WGS sequence"/>
</dbReference>
<evidence type="ECO:0000313" key="2">
    <source>
        <dbReference type="Proteomes" id="UP000306319"/>
    </source>
</evidence>
<accession>A0AC61RIR3</accession>
<comment type="caution">
    <text evidence="1">The sequence shown here is derived from an EMBL/GenBank/DDBJ whole genome shotgun (WGS) entry which is preliminary data.</text>
</comment>
<dbReference type="EMBL" id="SRYB01000003">
    <property type="protein sequence ID" value="TGY80322.1"/>
    <property type="molecule type" value="Genomic_DNA"/>
</dbReference>